<proteinExistence type="predicted"/>
<dbReference type="GO" id="GO:0005634">
    <property type="term" value="C:nucleus"/>
    <property type="evidence" value="ECO:0007669"/>
    <property type="project" value="TreeGrafter"/>
</dbReference>
<dbReference type="AlphaFoldDB" id="A0A420Y8R9"/>
<reference evidence="3 4" key="1">
    <citation type="submission" date="2018-08" db="EMBL/GenBank/DDBJ databases">
        <title>Draft genome of the lignicolous fungus Coniochaeta pulveracea.</title>
        <authorList>
            <person name="Borstlap C.J."/>
            <person name="De Witt R.N."/>
            <person name="Botha A."/>
            <person name="Volschenk H."/>
        </authorList>
    </citation>
    <scope>NUCLEOTIDE SEQUENCE [LARGE SCALE GENOMIC DNA]</scope>
    <source>
        <strain evidence="3 4">CAB683</strain>
    </source>
</reference>
<evidence type="ECO:0000313" key="4">
    <source>
        <dbReference type="Proteomes" id="UP000275385"/>
    </source>
</evidence>
<dbReference type="Pfam" id="PF21762">
    <property type="entry name" value="DEDDh_C"/>
    <property type="match status" value="1"/>
</dbReference>
<dbReference type="GO" id="GO:0003676">
    <property type="term" value="F:nucleic acid binding"/>
    <property type="evidence" value="ECO:0007669"/>
    <property type="project" value="InterPro"/>
</dbReference>
<dbReference type="Gene3D" id="3.30.420.10">
    <property type="entry name" value="Ribonuclease H-like superfamily/Ribonuclease H"/>
    <property type="match status" value="1"/>
</dbReference>
<feature type="compositionally biased region" description="Basic residues" evidence="1">
    <location>
        <begin position="373"/>
        <end position="387"/>
    </location>
</feature>
<name>A0A420Y8R9_9PEZI</name>
<feature type="compositionally biased region" description="Basic residues" evidence="1">
    <location>
        <begin position="231"/>
        <end position="240"/>
    </location>
</feature>
<dbReference type="InterPro" id="IPR036397">
    <property type="entry name" value="RNaseH_sf"/>
</dbReference>
<protein>
    <recommendedName>
        <fullName evidence="2">Exonuclease domain-containing protein</fullName>
    </recommendedName>
</protein>
<accession>A0A420Y8R9</accession>
<evidence type="ECO:0000259" key="2">
    <source>
        <dbReference type="SMART" id="SM00479"/>
    </source>
</evidence>
<evidence type="ECO:0000256" key="1">
    <source>
        <dbReference type="SAM" id="MobiDB-lite"/>
    </source>
</evidence>
<dbReference type="SMART" id="SM00479">
    <property type="entry name" value="EXOIII"/>
    <property type="match status" value="1"/>
</dbReference>
<dbReference type="InterPro" id="IPR040151">
    <property type="entry name" value="Gfd2/YDR514C-like"/>
</dbReference>
<organism evidence="3 4">
    <name type="scientific">Coniochaeta pulveracea</name>
    <dbReference type="NCBI Taxonomy" id="177199"/>
    <lineage>
        <taxon>Eukaryota</taxon>
        <taxon>Fungi</taxon>
        <taxon>Dikarya</taxon>
        <taxon>Ascomycota</taxon>
        <taxon>Pezizomycotina</taxon>
        <taxon>Sordariomycetes</taxon>
        <taxon>Sordariomycetidae</taxon>
        <taxon>Coniochaetales</taxon>
        <taxon>Coniochaetaceae</taxon>
        <taxon>Coniochaeta</taxon>
    </lineage>
</organism>
<comment type="caution">
    <text evidence="3">The sequence shown here is derived from an EMBL/GenBank/DDBJ whole genome shotgun (WGS) entry which is preliminary data.</text>
</comment>
<feature type="domain" description="Exonuclease" evidence="2">
    <location>
        <begin position="31"/>
        <end position="207"/>
    </location>
</feature>
<dbReference type="Proteomes" id="UP000275385">
    <property type="component" value="Unassembled WGS sequence"/>
</dbReference>
<dbReference type="OrthoDB" id="5953249at2759"/>
<dbReference type="InterPro" id="IPR012337">
    <property type="entry name" value="RNaseH-like_sf"/>
</dbReference>
<dbReference type="PANTHER" id="PTHR28083:SF1">
    <property type="entry name" value="GOOD FOR FULL DBP5 ACTIVITY PROTEIN 2"/>
    <property type="match status" value="1"/>
</dbReference>
<feature type="compositionally biased region" description="Polar residues" evidence="1">
    <location>
        <begin position="354"/>
        <end position="367"/>
    </location>
</feature>
<feature type="region of interest" description="Disordered" evidence="1">
    <location>
        <begin position="204"/>
        <end position="288"/>
    </location>
</feature>
<keyword evidence="4" id="KW-1185">Reference proteome</keyword>
<dbReference type="InterPro" id="IPR048519">
    <property type="entry name" value="Gfd2/YDR514C-like_C"/>
</dbReference>
<feature type="region of interest" description="Disordered" evidence="1">
    <location>
        <begin position="302"/>
        <end position="321"/>
    </location>
</feature>
<sequence length="434" mass="48028">MERFSRQYMQHHSELHLLSLAWKARTTSNVALVALDTEFSGKLNGINHVVELGLSYVQFHSTNCEETPVIKTRNLIVRNATHLRTMVPFSLDKPEYVEKEADLKVLLDRLFEDLTKDNEWVVLLAHDGVEDLNRLRRACGWRPPRAVVVLDTQRIWYALKHRTEGGSLAVACESYGIAFDRKEQHNAGHDAKHTLELGIHKAKHSINRSTSSSPPPPNSTSAHFSAGSKRPAARRVKHPIPYRGNPAYAPVASTDSPFPERRRHTRLSTQRDATLLGKPGPSESKKKGILLGSAGLNLLKVQSKAHQDPPDSDDSSVDGYNRALGRSLNQAIEPSVATASVVWPQGSKRKRSTSDSYASGEGTSTDSVPRPISYKKRRLEPKAKTHHGSNMPNSGHNAEEPPVATTIYVVDLTADTPPRPGFIQNMDPVDLTGE</sequence>
<evidence type="ECO:0000313" key="3">
    <source>
        <dbReference type="EMBL" id="RKU44279.1"/>
    </source>
</evidence>
<feature type="region of interest" description="Disordered" evidence="1">
    <location>
        <begin position="343"/>
        <end position="434"/>
    </location>
</feature>
<gene>
    <name evidence="3" type="ORF">DL546_001513</name>
</gene>
<dbReference type="InterPro" id="IPR013520">
    <property type="entry name" value="Ribonucl_H"/>
</dbReference>
<dbReference type="SUPFAM" id="SSF53098">
    <property type="entry name" value="Ribonuclease H-like"/>
    <property type="match status" value="1"/>
</dbReference>
<dbReference type="EMBL" id="QVQW01000032">
    <property type="protein sequence ID" value="RKU44279.1"/>
    <property type="molecule type" value="Genomic_DNA"/>
</dbReference>
<dbReference type="PANTHER" id="PTHR28083">
    <property type="entry name" value="GOOD FOR FULL DBP5 ACTIVITY PROTEIN 2"/>
    <property type="match status" value="1"/>
</dbReference>